<sequence length="135" mass="14816">MDTRDFSQLGFSLVSAGKMERESGDHDFEELQRPAVVASGEMMPSPEQRDAGDDDLLSIPLGQHDPTPSPVRKNFTASDDLILLRAVNMMKPWEAPKGTSNGIMKSFEKIACMCQKMNGFVQDKPGQLCEHASAS</sequence>
<organism evidence="2 3">
    <name type="scientific">Phytophthora lilii</name>
    <dbReference type="NCBI Taxonomy" id="2077276"/>
    <lineage>
        <taxon>Eukaryota</taxon>
        <taxon>Sar</taxon>
        <taxon>Stramenopiles</taxon>
        <taxon>Oomycota</taxon>
        <taxon>Peronosporomycetes</taxon>
        <taxon>Peronosporales</taxon>
        <taxon>Peronosporaceae</taxon>
        <taxon>Phytophthora</taxon>
    </lineage>
</organism>
<reference evidence="2" key="1">
    <citation type="submission" date="2023-04" db="EMBL/GenBank/DDBJ databases">
        <title>Phytophthora lilii NBRC 32176.</title>
        <authorList>
            <person name="Ichikawa N."/>
            <person name="Sato H."/>
            <person name="Tonouchi N."/>
        </authorList>
    </citation>
    <scope>NUCLEOTIDE SEQUENCE</scope>
    <source>
        <strain evidence="2">NBRC 32176</strain>
    </source>
</reference>
<name>A0A9W6WVQ4_9STRA</name>
<feature type="region of interest" description="Disordered" evidence="1">
    <location>
        <begin position="36"/>
        <end position="74"/>
    </location>
</feature>
<gene>
    <name evidence="2" type="ORF">Plil01_000744500</name>
</gene>
<accession>A0A9W6WVQ4</accession>
<dbReference type="Proteomes" id="UP001165083">
    <property type="component" value="Unassembled WGS sequence"/>
</dbReference>
<proteinExistence type="predicted"/>
<dbReference type="AlphaFoldDB" id="A0A9W6WVQ4"/>
<evidence type="ECO:0000256" key="1">
    <source>
        <dbReference type="SAM" id="MobiDB-lite"/>
    </source>
</evidence>
<keyword evidence="3" id="KW-1185">Reference proteome</keyword>
<comment type="caution">
    <text evidence="2">The sequence shown here is derived from an EMBL/GenBank/DDBJ whole genome shotgun (WGS) entry which is preliminary data.</text>
</comment>
<evidence type="ECO:0000313" key="2">
    <source>
        <dbReference type="EMBL" id="GMF19480.1"/>
    </source>
</evidence>
<dbReference type="OrthoDB" id="127716at2759"/>
<protein>
    <submittedName>
        <fullName evidence="2">Unnamed protein product</fullName>
    </submittedName>
</protein>
<dbReference type="EMBL" id="BSXW01000345">
    <property type="protein sequence ID" value="GMF19480.1"/>
    <property type="molecule type" value="Genomic_DNA"/>
</dbReference>
<evidence type="ECO:0000313" key="3">
    <source>
        <dbReference type="Proteomes" id="UP001165083"/>
    </source>
</evidence>